<name>A0A2S0MLG4_9RHOB</name>
<evidence type="ECO:0000313" key="10">
    <source>
        <dbReference type="Proteomes" id="UP000237655"/>
    </source>
</evidence>
<dbReference type="EMBL" id="CP027665">
    <property type="protein sequence ID" value="AVO36712.1"/>
    <property type="molecule type" value="Genomic_DNA"/>
</dbReference>
<evidence type="ECO:0000256" key="2">
    <source>
        <dbReference type="ARBA" id="ARBA00022519"/>
    </source>
</evidence>
<evidence type="ECO:0000256" key="7">
    <source>
        <dbReference type="HAMAP-Rule" id="MF_00911"/>
    </source>
</evidence>
<dbReference type="AlphaFoldDB" id="A0A2S0MLG4"/>
<dbReference type="InterPro" id="IPR026579">
    <property type="entry name" value="FtsQ"/>
</dbReference>
<evidence type="ECO:0000256" key="6">
    <source>
        <dbReference type="ARBA" id="ARBA00023306"/>
    </source>
</evidence>
<keyword evidence="7" id="KW-0472">Membrane</keyword>
<evidence type="ECO:0000313" key="9">
    <source>
        <dbReference type="EMBL" id="AVO36712.1"/>
    </source>
</evidence>
<dbReference type="GO" id="GO:0043093">
    <property type="term" value="P:FtsZ-dependent cytokinesis"/>
    <property type="evidence" value="ECO:0007669"/>
    <property type="project" value="UniProtKB-UniRule"/>
</dbReference>
<dbReference type="InterPro" id="IPR005548">
    <property type="entry name" value="Cell_div_FtsQ/DivIB_C"/>
</dbReference>
<proteinExistence type="inferred from homology"/>
<dbReference type="PANTHER" id="PTHR35851:SF1">
    <property type="entry name" value="CELL DIVISION PROTEIN FTSQ"/>
    <property type="match status" value="1"/>
</dbReference>
<keyword evidence="1 7" id="KW-1003">Cell membrane</keyword>
<organism evidence="9 10">
    <name type="scientific">Pukyongiella litopenaei</name>
    <dbReference type="NCBI Taxonomy" id="2605946"/>
    <lineage>
        <taxon>Bacteria</taxon>
        <taxon>Pseudomonadati</taxon>
        <taxon>Pseudomonadota</taxon>
        <taxon>Alphaproteobacteria</taxon>
        <taxon>Rhodobacterales</taxon>
        <taxon>Paracoccaceae</taxon>
        <taxon>Pukyongiella</taxon>
    </lineage>
</organism>
<accession>A0A2S0MLG4</accession>
<keyword evidence="2 7" id="KW-0997">Cell inner membrane</keyword>
<comment type="subcellular location">
    <subcellularLocation>
        <location evidence="7">Cell inner membrane</location>
        <topology evidence="7">Single-pass type II membrane protein</topology>
    </subcellularLocation>
    <text evidence="7">Localizes to the division septum.</text>
</comment>
<dbReference type="Gene3D" id="3.40.50.11690">
    <property type="entry name" value="Cell division protein FtsQ/DivIB"/>
    <property type="match status" value="1"/>
</dbReference>
<evidence type="ECO:0000256" key="1">
    <source>
        <dbReference type="ARBA" id="ARBA00022475"/>
    </source>
</evidence>
<protein>
    <recommendedName>
        <fullName evidence="7">Cell division protein FtsQ</fullName>
    </recommendedName>
</protein>
<evidence type="ECO:0000256" key="4">
    <source>
        <dbReference type="ARBA" id="ARBA00022692"/>
    </source>
</evidence>
<comment type="function">
    <text evidence="7">Essential cell division protein.</text>
</comment>
<dbReference type="GO" id="GO:0090529">
    <property type="term" value="P:cell septum assembly"/>
    <property type="evidence" value="ECO:0007669"/>
    <property type="project" value="InterPro"/>
</dbReference>
<keyword evidence="3 7" id="KW-0132">Cell division</keyword>
<keyword evidence="6 7" id="KW-0131">Cell cycle</keyword>
<keyword evidence="4 7" id="KW-0812">Transmembrane</keyword>
<dbReference type="KEGG" id="thas:C6Y53_02720"/>
<reference evidence="10" key="1">
    <citation type="submission" date="2018-03" db="EMBL/GenBank/DDBJ databases">
        <title>Genomic analysis of the strain SH-1 isolated from shrimp intestine.</title>
        <authorList>
            <person name="Kim Y.-S."/>
            <person name="Kim S.-E."/>
            <person name="Kim K.-H."/>
        </authorList>
    </citation>
    <scope>NUCLEOTIDE SEQUENCE [LARGE SCALE GENOMIC DNA]</scope>
    <source>
        <strain evidence="10">SH-1</strain>
    </source>
</reference>
<evidence type="ECO:0000256" key="5">
    <source>
        <dbReference type="ARBA" id="ARBA00022989"/>
    </source>
</evidence>
<comment type="similarity">
    <text evidence="7">Belongs to the FtsQ/DivIB family. FtsQ subfamily.</text>
</comment>
<sequence>MRPLGQPAPRDPAPSRLHYRMQRWMLTPGIRLTLKLGLPLAVVAGLTVAVLADSQRRDQIVAWSDAKWQEFRQRPEFMVELMAIDGANPALADHIRARVPVSLPASSFDIDLAVIRELVSGMAPVDSAAARIRPGGVLQIDVTERVPAAVWRGPQGLALVDATGVRIATIASRADHPDLPLIAGRGAQDNVAEALRLTDAAAPLAHRLRGLVRVGQRRWDVVLDRGQRIMLPSERPQRALERVIALSEAQDMLDRDVAVVDVRLAERPTLRMSEGAVTDWWRIRGVEIEKTDG</sequence>
<dbReference type="Proteomes" id="UP000237655">
    <property type="component" value="Chromosome"/>
</dbReference>
<dbReference type="GO" id="GO:0032153">
    <property type="term" value="C:cell division site"/>
    <property type="evidence" value="ECO:0007669"/>
    <property type="project" value="UniProtKB-UniRule"/>
</dbReference>
<dbReference type="InterPro" id="IPR045335">
    <property type="entry name" value="FtsQ_C_sf"/>
</dbReference>
<evidence type="ECO:0000256" key="3">
    <source>
        <dbReference type="ARBA" id="ARBA00022618"/>
    </source>
</evidence>
<keyword evidence="10" id="KW-1185">Reference proteome</keyword>
<feature type="domain" description="Cell division protein FtsQ/DivIB C-terminal" evidence="8">
    <location>
        <begin position="149"/>
        <end position="263"/>
    </location>
</feature>
<dbReference type="GO" id="GO:0005886">
    <property type="term" value="C:plasma membrane"/>
    <property type="evidence" value="ECO:0007669"/>
    <property type="project" value="UniProtKB-SubCell"/>
</dbReference>
<gene>
    <name evidence="7" type="primary">ftsQ</name>
    <name evidence="9" type="ORF">C6Y53_02720</name>
</gene>
<dbReference type="RefSeq" id="WP_106471027.1">
    <property type="nucleotide sequence ID" value="NZ_CP027665.1"/>
</dbReference>
<dbReference type="HAMAP" id="MF_00911">
    <property type="entry name" value="FtsQ_subfam"/>
    <property type="match status" value="1"/>
</dbReference>
<dbReference type="PANTHER" id="PTHR35851">
    <property type="entry name" value="CELL DIVISION PROTEIN FTSQ"/>
    <property type="match status" value="1"/>
</dbReference>
<dbReference type="Pfam" id="PF03799">
    <property type="entry name" value="FtsQ_DivIB_C"/>
    <property type="match status" value="1"/>
</dbReference>
<evidence type="ECO:0000259" key="8">
    <source>
        <dbReference type="Pfam" id="PF03799"/>
    </source>
</evidence>
<keyword evidence="5 7" id="KW-1133">Transmembrane helix</keyword>